<dbReference type="GO" id="GO:0004439">
    <property type="term" value="F:phosphatidylinositol-4,5-bisphosphate 5-phosphatase activity"/>
    <property type="evidence" value="ECO:0007669"/>
    <property type="project" value="TreeGrafter"/>
</dbReference>
<dbReference type="GO" id="GO:0046856">
    <property type="term" value="P:phosphatidylinositol dephosphorylation"/>
    <property type="evidence" value="ECO:0007669"/>
    <property type="project" value="InterPro"/>
</dbReference>
<dbReference type="InterPro" id="IPR035892">
    <property type="entry name" value="C2_domain_sf"/>
</dbReference>
<feature type="compositionally biased region" description="Low complexity" evidence="1">
    <location>
        <begin position="916"/>
        <end position="926"/>
    </location>
</feature>
<organism evidence="3 5">
    <name type="scientific">Plasmodiophora brassicae</name>
    <name type="common">Clubroot disease agent</name>
    <dbReference type="NCBI Taxonomy" id="37360"/>
    <lineage>
        <taxon>Eukaryota</taxon>
        <taxon>Sar</taxon>
        <taxon>Rhizaria</taxon>
        <taxon>Endomyxa</taxon>
        <taxon>Phytomyxea</taxon>
        <taxon>Plasmodiophorida</taxon>
        <taxon>Plasmodiophoridae</taxon>
        <taxon>Plasmodiophora</taxon>
    </lineage>
</organism>
<evidence type="ECO:0000313" key="4">
    <source>
        <dbReference type="EMBL" id="SPQ96458.1"/>
    </source>
</evidence>
<dbReference type="SUPFAM" id="SSF56219">
    <property type="entry name" value="DNase I-like"/>
    <property type="match status" value="1"/>
</dbReference>
<dbReference type="SMART" id="SM00128">
    <property type="entry name" value="IPPc"/>
    <property type="match status" value="1"/>
</dbReference>
<accession>A0A0G4IYL1</accession>
<gene>
    <name evidence="3" type="ORF">PBRA_007923</name>
    <name evidence="4" type="ORF">PLBR_LOCUS3673</name>
</gene>
<feature type="region of interest" description="Disordered" evidence="1">
    <location>
        <begin position="900"/>
        <end position="942"/>
    </location>
</feature>
<evidence type="ECO:0000313" key="5">
    <source>
        <dbReference type="Proteomes" id="UP000039324"/>
    </source>
</evidence>
<dbReference type="Gene3D" id="2.60.40.150">
    <property type="entry name" value="C2 domain"/>
    <property type="match status" value="1"/>
</dbReference>
<dbReference type="SUPFAM" id="SSF49562">
    <property type="entry name" value="C2 domain (Calcium/lipid-binding domain, CaLB)"/>
    <property type="match status" value="1"/>
</dbReference>
<dbReference type="SMART" id="SM00239">
    <property type="entry name" value="C2"/>
    <property type="match status" value="1"/>
</dbReference>
<dbReference type="InterPro" id="IPR000300">
    <property type="entry name" value="IPPc"/>
</dbReference>
<dbReference type="PANTHER" id="PTHR11200:SF291">
    <property type="entry name" value="INOSITOL 5-PHOSPHATASE"/>
    <property type="match status" value="1"/>
</dbReference>
<dbReference type="Pfam" id="PF00168">
    <property type="entry name" value="C2"/>
    <property type="match status" value="1"/>
</dbReference>
<keyword evidence="5" id="KW-1185">Reference proteome</keyword>
<dbReference type="STRING" id="37360.A0A0G4IYL1"/>
<feature type="region of interest" description="Disordered" evidence="1">
    <location>
        <begin position="954"/>
        <end position="1069"/>
    </location>
</feature>
<evidence type="ECO:0000313" key="3">
    <source>
        <dbReference type="EMBL" id="CEP00189.1"/>
    </source>
</evidence>
<feature type="region of interest" description="Disordered" evidence="1">
    <location>
        <begin position="1"/>
        <end position="20"/>
    </location>
</feature>
<dbReference type="InterPro" id="IPR046985">
    <property type="entry name" value="IP5"/>
</dbReference>
<dbReference type="EMBL" id="CDSF01000099">
    <property type="protein sequence ID" value="CEP00189.1"/>
    <property type="molecule type" value="Genomic_DNA"/>
</dbReference>
<name>A0A0G4IYL1_PLABS</name>
<protein>
    <recommendedName>
        <fullName evidence="2">C2 domain-containing protein</fullName>
    </recommendedName>
</protein>
<dbReference type="Gene3D" id="3.60.10.10">
    <property type="entry name" value="Endonuclease/exonuclease/phosphatase"/>
    <property type="match status" value="1"/>
</dbReference>
<sequence length="1112" mass="121538">MLSLFRKRLSPSNSTIRGSTSVHSASSLDLVDLDDESSASKSKPKQATEKVKLDELLQELVDHDSEIVFERPCTFGGASRYLIISRASIWIYKAKKDRTKGRRALRTIPIYECAAMLPDTPMKHTLCIRTTKSMLYVKLGSDDDVDECIAVINAQSLGPTSQRARKYYWQSKLTVHVAVTEAWDVLSTDANGLSDPFAVVRVMSRDAVSPRQRGKAKTEDIVYSTIVHERDRNPVFAEQFTFLNVHPTDHIFIELFDRDQWSKNDFLGCIRVDLARHRNRDGLHGWFPLLNAEEKQVAGSGYAHVKVAMHDATLSAGHISMTGAAFTSSRQTYLAAVSNLPTETPMYHDIPIYVATWNVGNECPPGNLATWIVRHVEPNDTLKSSVSVDGTMGDQYNGSPKSSLMENYPIAESPETSPPSSKLEDVVAESMASSSVGAEADVDPIILDSLNELKVRPTKKRFATRKASSNASNGRGPRRFENSIIDLQEQPGLYVIGAQECQYTPAKGSGAACKEDWVNTLSEHVGANYKLVEYSSLWQIRLAVFVRSDLAPHVSNVSSQKEATGIGHVLGNKGGVAISLRLFQTALCFINCHLAAHQTKHSQRNQDVRDIITKIKVGNKQTDLASQFHHVWLLGDLNYRLDYGAQAAQKSPSIHEFHEIECLVHARRFQILFGFDQLARDLQKKEILAGWAEGSYDFPPSFKVERHAGIKYNPERSPAWCDRILWKSYGDGLEQMDLKICDQVATSDHKPIASVFQCRVFHFEESKDPHRGRVELLFTELALALNSDPADPIQYHVRYRSDCFTTSVPIVQAITDAASCQAMLATATTAAEKEAIEAWMAIPQFPIIRLKHNNLARLKQHIVSVELIHVTGGIVAQGTITFHQFTTPTASVPALAALPAPAPASSSPSTPPPPSRISITLSPSSAQQHQQQGSYPSSYHAPSVSDVDEALEADAPTASPVPVPAHPVPAGGASTPIRHSLTATVPQPDHPVPRRVSHMQIRPSARGSTAEAGPLARPSLLRTDSAESQGNVTSRRSFSGAPSPRGSIRQSTTSATGVGSTHGSGSVVSGAGAGQLENFTNQQSNVQFECALSNGTTLLGNLTGVMRLSWAG</sequence>
<geneLocation type="mitochondrion" evidence="4"/>
<dbReference type="EMBL" id="OVEO01000006">
    <property type="protein sequence ID" value="SPQ96458.1"/>
    <property type="molecule type" value="Genomic_DNA"/>
</dbReference>
<feature type="compositionally biased region" description="Low complexity" evidence="1">
    <location>
        <begin position="1051"/>
        <end position="1069"/>
    </location>
</feature>
<dbReference type="Proteomes" id="UP000290189">
    <property type="component" value="Unassembled WGS sequence"/>
</dbReference>
<dbReference type="CDD" id="cd00030">
    <property type="entry name" value="C2"/>
    <property type="match status" value="1"/>
</dbReference>
<feature type="compositionally biased region" description="Polar residues" evidence="1">
    <location>
        <begin position="10"/>
        <end position="20"/>
    </location>
</feature>
<evidence type="ECO:0000256" key="1">
    <source>
        <dbReference type="SAM" id="MobiDB-lite"/>
    </source>
</evidence>
<feature type="compositionally biased region" description="Polar residues" evidence="1">
    <location>
        <begin position="384"/>
        <end position="405"/>
    </location>
</feature>
<evidence type="ECO:0000259" key="2">
    <source>
        <dbReference type="PROSITE" id="PS50004"/>
    </source>
</evidence>
<proteinExistence type="predicted"/>
<dbReference type="PANTHER" id="PTHR11200">
    <property type="entry name" value="INOSITOL 5-PHOSPHATASE"/>
    <property type="match status" value="1"/>
</dbReference>
<keyword evidence="4" id="KW-0496">Mitochondrion</keyword>
<reference evidence="4 6" key="2">
    <citation type="submission" date="2018-03" db="EMBL/GenBank/DDBJ databases">
        <authorList>
            <person name="Fogelqvist J."/>
        </authorList>
    </citation>
    <scope>NUCLEOTIDE SEQUENCE [LARGE SCALE GENOMIC DNA]</scope>
</reference>
<dbReference type="Pfam" id="PF22669">
    <property type="entry name" value="Exo_endo_phos2"/>
    <property type="match status" value="1"/>
</dbReference>
<feature type="compositionally biased region" description="Polar residues" evidence="1">
    <location>
        <begin position="927"/>
        <end position="937"/>
    </location>
</feature>
<evidence type="ECO:0000313" key="6">
    <source>
        <dbReference type="Proteomes" id="UP000290189"/>
    </source>
</evidence>
<dbReference type="Proteomes" id="UP000039324">
    <property type="component" value="Unassembled WGS sequence"/>
</dbReference>
<feature type="region of interest" description="Disordered" evidence="1">
    <location>
        <begin position="384"/>
        <end position="422"/>
    </location>
</feature>
<dbReference type="InterPro" id="IPR000008">
    <property type="entry name" value="C2_dom"/>
</dbReference>
<feature type="domain" description="C2" evidence="2">
    <location>
        <begin position="153"/>
        <end position="287"/>
    </location>
</feature>
<dbReference type="PROSITE" id="PS50004">
    <property type="entry name" value="C2"/>
    <property type="match status" value="1"/>
</dbReference>
<dbReference type="AlphaFoldDB" id="A0A0G4IYL1"/>
<feature type="compositionally biased region" description="Polar residues" evidence="1">
    <location>
        <begin position="1026"/>
        <end position="1037"/>
    </location>
</feature>
<dbReference type="OrthoDB" id="62798at2759"/>
<dbReference type="InterPro" id="IPR036691">
    <property type="entry name" value="Endo/exonu/phosph_ase_sf"/>
</dbReference>
<dbReference type="SUPFAM" id="SSF50729">
    <property type="entry name" value="PH domain-like"/>
    <property type="match status" value="1"/>
</dbReference>
<reference evidence="3 5" key="1">
    <citation type="submission" date="2015-02" db="EMBL/GenBank/DDBJ databases">
        <authorList>
            <person name="Chooi Y.-H."/>
        </authorList>
    </citation>
    <scope>NUCLEOTIDE SEQUENCE [LARGE SCALE GENOMIC DNA]</scope>
    <source>
        <strain evidence="3">E3</strain>
    </source>
</reference>